<sequence length="413" mass="48266">MTFYSGRRYHSQKEFVPRATKLLFEKDNTWEKVLWEHASTFTLWQITCVERMLACGTNLIGAKHYDCGNSNCPHTKVICQSCKTKACSSCGTKSTEQWIATQMEVMPDCEHQHITFTMPSELWPIFEVNPKLLNDLFSLAANTLLNWAKKHGLEVGIFGALHTYGRGLNWHPHIHLSVTRGGLDENHSWQPIYFKKKQVESHWRRGLITLLRKKFSELNLSTESTGHIYDYRQWSIFLDSQYQRYWNLHFSKKTKALKQTVNYLGRYLKRPPISASRLRHYSGGTVAFKYLDHRDGEHKTKVLTQKEMILRYVSHIPQHHFKMVRYYGFLSNRKRGRLLPLVYLALDKETANKAETLSYAKLYKGLTRNDPYQCILCGNRMIFRGFTKGAGNAELLDGRRMSMRESRRLRVAA</sequence>
<proteinExistence type="predicted"/>
<dbReference type="PANTHER" id="PTHR37023">
    <property type="entry name" value="TRANSPOSASE"/>
    <property type="match status" value="1"/>
</dbReference>
<dbReference type="Pfam" id="PF14319">
    <property type="entry name" value="Zn_Tnp_IS91"/>
    <property type="match status" value="1"/>
</dbReference>
<comment type="caution">
    <text evidence="3">The sequence shown here is derived from an EMBL/GenBank/DDBJ whole genome shotgun (WGS) entry which is preliminary data.</text>
</comment>
<evidence type="ECO:0000313" key="4">
    <source>
        <dbReference type="Proteomes" id="UP000273252"/>
    </source>
</evidence>
<dbReference type="GO" id="GO:0004803">
    <property type="term" value="F:transposase activity"/>
    <property type="evidence" value="ECO:0007669"/>
    <property type="project" value="InterPro"/>
</dbReference>
<name>A0A3A6QHP5_9VIBR</name>
<gene>
    <name evidence="3" type="ORF">DZ860_20925</name>
</gene>
<dbReference type="RefSeq" id="WP_120034914.1">
    <property type="nucleotide sequence ID" value="NZ_QVMU01000031.1"/>
</dbReference>
<feature type="domain" description="Transposase IS801/IS1294" evidence="1">
    <location>
        <begin position="156"/>
        <end position="334"/>
    </location>
</feature>
<accession>A0A3A6QHP5</accession>
<dbReference type="InterPro" id="IPR007069">
    <property type="entry name" value="Transposase_32"/>
</dbReference>
<dbReference type="NCBIfam" id="NF033538">
    <property type="entry name" value="transpos_IS91"/>
    <property type="match status" value="1"/>
</dbReference>
<dbReference type="PANTHER" id="PTHR37023:SF1">
    <property type="entry name" value="ISSOD25 TRANSPOSASE TNPA_ISSOD25"/>
    <property type="match status" value="1"/>
</dbReference>
<keyword evidence="4" id="KW-1185">Reference proteome</keyword>
<dbReference type="GO" id="GO:0003677">
    <property type="term" value="F:DNA binding"/>
    <property type="evidence" value="ECO:0007669"/>
    <property type="project" value="InterPro"/>
</dbReference>
<dbReference type="EMBL" id="QVMU01000031">
    <property type="protein sequence ID" value="RJX65827.1"/>
    <property type="molecule type" value="Genomic_DNA"/>
</dbReference>
<feature type="domain" description="Transposase zinc-binding" evidence="2">
    <location>
        <begin position="37"/>
        <end position="118"/>
    </location>
</feature>
<protein>
    <submittedName>
        <fullName evidence="3">IS91 family transposase</fullName>
    </submittedName>
</protein>
<dbReference type="GO" id="GO:0006313">
    <property type="term" value="P:DNA transposition"/>
    <property type="evidence" value="ECO:0007669"/>
    <property type="project" value="InterPro"/>
</dbReference>
<reference evidence="3 4" key="1">
    <citation type="submission" date="2018-08" db="EMBL/GenBank/DDBJ databases">
        <title>Vibrio isolated from the Eastern China Marginal Seas.</title>
        <authorList>
            <person name="Li Y."/>
        </authorList>
    </citation>
    <scope>NUCLEOTIDE SEQUENCE [LARGE SCALE GENOMIC DNA]</scope>
    <source>
        <strain evidence="3 4">BEI233</strain>
    </source>
</reference>
<dbReference type="Pfam" id="PF04986">
    <property type="entry name" value="Y2_Tnp"/>
    <property type="match status" value="1"/>
</dbReference>
<evidence type="ECO:0000259" key="1">
    <source>
        <dbReference type="Pfam" id="PF04986"/>
    </source>
</evidence>
<dbReference type="InterPro" id="IPR026889">
    <property type="entry name" value="Zn_Tnp"/>
</dbReference>
<evidence type="ECO:0000313" key="3">
    <source>
        <dbReference type="EMBL" id="RJX65827.1"/>
    </source>
</evidence>
<dbReference type="Proteomes" id="UP000273252">
    <property type="component" value="Unassembled WGS sequence"/>
</dbReference>
<evidence type="ECO:0000259" key="2">
    <source>
        <dbReference type="Pfam" id="PF14319"/>
    </source>
</evidence>
<organism evidence="3 4">
    <name type="scientific">Vibrio sinensis</name>
    <dbReference type="NCBI Taxonomy" id="2302434"/>
    <lineage>
        <taxon>Bacteria</taxon>
        <taxon>Pseudomonadati</taxon>
        <taxon>Pseudomonadota</taxon>
        <taxon>Gammaproteobacteria</taxon>
        <taxon>Vibrionales</taxon>
        <taxon>Vibrionaceae</taxon>
        <taxon>Vibrio</taxon>
    </lineage>
</organism>
<dbReference type="AlphaFoldDB" id="A0A3A6QHP5"/>
<dbReference type="InterPro" id="IPR054832">
    <property type="entry name" value="transpos_IS91"/>
</dbReference>
<dbReference type="OrthoDB" id="6979325at2"/>